<name>A0A4Z1CT37_9RHOB</name>
<proteinExistence type="predicted"/>
<dbReference type="AlphaFoldDB" id="A0A4Z1CT37"/>
<gene>
    <name evidence="1" type="ORF">E4L95_00975</name>
</gene>
<dbReference type="InterPro" id="IPR042564">
    <property type="entry name" value="CRISPR-Cas6/Csy4_sf"/>
</dbReference>
<dbReference type="Gene3D" id="3.30.70.2540">
    <property type="entry name" value="CRISPR-associated endoribonuclease Cas6/Csy4"/>
    <property type="match status" value="1"/>
</dbReference>
<dbReference type="Proteomes" id="UP000297972">
    <property type="component" value="Unassembled WGS sequence"/>
</dbReference>
<comment type="caution">
    <text evidence="1">The sequence shown here is derived from an EMBL/GenBank/DDBJ whole genome shotgun (WGS) entry which is preliminary data.</text>
</comment>
<organism evidence="1 2">
    <name type="scientific">Paracoccus liaowanqingii</name>
    <dbReference type="NCBI Taxonomy" id="2560053"/>
    <lineage>
        <taxon>Bacteria</taxon>
        <taxon>Pseudomonadati</taxon>
        <taxon>Pseudomonadota</taxon>
        <taxon>Alphaproteobacteria</taxon>
        <taxon>Rhodobacterales</taxon>
        <taxon>Paracoccaceae</taxon>
        <taxon>Paracoccus</taxon>
    </lineage>
</organism>
<evidence type="ECO:0000313" key="2">
    <source>
        <dbReference type="Proteomes" id="UP000297972"/>
    </source>
</evidence>
<dbReference type="EMBL" id="SRPG01000004">
    <property type="protein sequence ID" value="TGN68556.1"/>
    <property type="molecule type" value="Genomic_DNA"/>
</dbReference>
<dbReference type="OrthoDB" id="7851505at2"/>
<evidence type="ECO:0000313" key="1">
    <source>
        <dbReference type="EMBL" id="TGN68556.1"/>
    </source>
</evidence>
<dbReference type="GO" id="GO:0004519">
    <property type="term" value="F:endonuclease activity"/>
    <property type="evidence" value="ECO:0007669"/>
    <property type="project" value="InterPro"/>
</dbReference>
<dbReference type="GO" id="GO:0043571">
    <property type="term" value="P:maintenance of CRISPR repeat elements"/>
    <property type="evidence" value="ECO:0007669"/>
    <property type="project" value="InterPro"/>
</dbReference>
<keyword evidence="2" id="KW-1185">Reference proteome</keyword>
<accession>A0A4Z1CT37</accession>
<sequence>MSENDLLVGLGHCDPKFRLRFTPSPDALAMGAGPDIIRGIFAAVHHANRHSTRTDMAAITLPGARLKGEVPKGARGFGDLGDTVVVFGSEDILDRIRSDHRLAKHCRNGALKARLREVSEKQGAEGVALTRIRSHEKKTEGWHRRNEARRARRAERIAQTAGTQLGYDKPSHRDIYIEAQHGVFDLAVHRGAYKGGPVEVNTYGLSRHSAPAFLPEAPDVRP</sequence>
<protein>
    <submittedName>
        <fullName evidence="1">Type I-F CRISPR-associated endoribonuclease Cas6/Csy4</fullName>
    </submittedName>
</protein>
<reference evidence="1 2" key="1">
    <citation type="submission" date="2019-03" db="EMBL/GenBank/DDBJ databases">
        <authorList>
            <person name="Li J."/>
        </authorList>
    </citation>
    <scope>NUCLEOTIDE SEQUENCE [LARGE SCALE GENOMIC DNA]</scope>
    <source>
        <strain evidence="1 2">3058</strain>
    </source>
</reference>